<dbReference type="Pfam" id="PF18337">
    <property type="entry name" value="Tudor_RapA"/>
    <property type="match status" value="1"/>
</dbReference>
<evidence type="ECO:0000256" key="1">
    <source>
        <dbReference type="ARBA" id="ARBA00022741"/>
    </source>
</evidence>
<dbReference type="CDD" id="cd18793">
    <property type="entry name" value="SF2_C_SNF"/>
    <property type="match status" value="1"/>
</dbReference>
<evidence type="ECO:0000256" key="5">
    <source>
        <dbReference type="ARBA" id="ARBA00023015"/>
    </source>
</evidence>
<evidence type="ECO:0000259" key="10">
    <source>
        <dbReference type="PROSITE" id="PS51192"/>
    </source>
</evidence>
<evidence type="ECO:0000313" key="12">
    <source>
        <dbReference type="EMBL" id="KTC84604.1"/>
    </source>
</evidence>
<evidence type="ECO:0000256" key="7">
    <source>
        <dbReference type="ARBA" id="ARBA00023159"/>
    </source>
</evidence>
<dbReference type="EC" id="3.6.4.-" evidence="9"/>
<dbReference type="InterPro" id="IPR038718">
    <property type="entry name" value="SNF2-like_sf"/>
</dbReference>
<dbReference type="SMART" id="SM00490">
    <property type="entry name" value="HELICc"/>
    <property type="match status" value="1"/>
</dbReference>
<keyword evidence="4 9" id="KW-0067">ATP-binding</keyword>
<keyword evidence="6 9" id="KW-0238">DNA-binding</keyword>
<comment type="caution">
    <text evidence="12">The sequence shown here is derived from an EMBL/GenBank/DDBJ whole genome shotgun (WGS) entry which is preliminary data.</text>
</comment>
<keyword evidence="7 9" id="KW-0010">Activator</keyword>
<dbReference type="InterPro" id="IPR040766">
    <property type="entry name" value="Tudor_2_RapA"/>
</dbReference>
<dbReference type="Pfam" id="PF00176">
    <property type="entry name" value="SNF2-rel_dom"/>
    <property type="match status" value="1"/>
</dbReference>
<dbReference type="GO" id="GO:0003677">
    <property type="term" value="F:DNA binding"/>
    <property type="evidence" value="ECO:0007669"/>
    <property type="project" value="UniProtKB-KW"/>
</dbReference>
<dbReference type="InterPro" id="IPR022737">
    <property type="entry name" value="RapA_C"/>
</dbReference>
<evidence type="ECO:0000256" key="8">
    <source>
        <dbReference type="ARBA" id="ARBA00023163"/>
    </source>
</evidence>
<dbReference type="PANTHER" id="PTHR45766">
    <property type="entry name" value="DNA ANNEALING HELICASE AND ENDONUCLEASE ZRANB3 FAMILY MEMBER"/>
    <property type="match status" value="1"/>
</dbReference>
<comment type="function">
    <text evidence="9">Transcription regulator that activates transcription by stimulating RNA polymerase (RNAP) recycling in case of stress conditions such as supercoiled DNA or high salt concentrations. Probably acts by releasing the RNAP, when it is trapped or immobilized on tightly supercoiled DNA. Does not activate transcription on linear DNA. Probably not involved in DNA repair.</text>
</comment>
<dbReference type="PATRIC" id="fig|1212489.4.peg.2921"/>
<dbReference type="Gene3D" id="2.30.30.140">
    <property type="match status" value="1"/>
</dbReference>
<evidence type="ECO:0000256" key="2">
    <source>
        <dbReference type="ARBA" id="ARBA00022801"/>
    </source>
</evidence>
<organism evidence="12 13">
    <name type="scientific">Legionella drozanskii LLAP-1</name>
    <dbReference type="NCBI Taxonomy" id="1212489"/>
    <lineage>
        <taxon>Bacteria</taxon>
        <taxon>Pseudomonadati</taxon>
        <taxon>Pseudomonadota</taxon>
        <taxon>Gammaproteobacteria</taxon>
        <taxon>Legionellales</taxon>
        <taxon>Legionellaceae</taxon>
        <taxon>Legionella</taxon>
    </lineage>
</organism>
<dbReference type="InterPro" id="IPR057342">
    <property type="entry name" value="DEXDc_RapA"/>
</dbReference>
<dbReference type="InterPro" id="IPR014001">
    <property type="entry name" value="Helicase_ATP-bd"/>
</dbReference>
<feature type="domain" description="Helicase C-terminal" evidence="11">
    <location>
        <begin position="475"/>
        <end position="663"/>
    </location>
</feature>
<dbReference type="InterPro" id="IPR023949">
    <property type="entry name" value="Helicase_RapA"/>
</dbReference>
<feature type="domain" description="Helicase ATP-binding" evidence="10">
    <location>
        <begin position="162"/>
        <end position="347"/>
    </location>
</feature>
<comment type="similarity">
    <text evidence="9">Belongs to the SNF2/RAD54 helicase family. RapA subfamily.</text>
</comment>
<accession>A0A0W0SMT4</accession>
<name>A0A0W0SMT4_9GAMM</name>
<evidence type="ECO:0000256" key="4">
    <source>
        <dbReference type="ARBA" id="ARBA00022840"/>
    </source>
</evidence>
<dbReference type="Pfam" id="PF12137">
    <property type="entry name" value="RapA_C"/>
    <property type="match status" value="1"/>
</dbReference>
<evidence type="ECO:0000313" key="13">
    <source>
        <dbReference type="Proteomes" id="UP000054736"/>
    </source>
</evidence>
<dbReference type="Proteomes" id="UP000054736">
    <property type="component" value="Unassembled WGS sequence"/>
</dbReference>
<dbReference type="PROSITE" id="PS51194">
    <property type="entry name" value="HELICASE_CTER"/>
    <property type="match status" value="1"/>
</dbReference>
<dbReference type="CDD" id="cd18011">
    <property type="entry name" value="DEXDc_RapA"/>
    <property type="match status" value="1"/>
</dbReference>
<reference evidence="12 13" key="1">
    <citation type="submission" date="2015-11" db="EMBL/GenBank/DDBJ databases">
        <title>Genomic analysis of 38 Legionella species identifies large and diverse effector repertoires.</title>
        <authorList>
            <person name="Burstein D."/>
            <person name="Amaro F."/>
            <person name="Zusman T."/>
            <person name="Lifshitz Z."/>
            <person name="Cohen O."/>
            <person name="Gilbert J.A."/>
            <person name="Pupko T."/>
            <person name="Shuman H.A."/>
            <person name="Segal G."/>
        </authorList>
    </citation>
    <scope>NUCLEOTIDE SEQUENCE [LARGE SCALE GENOMIC DNA]</scope>
    <source>
        <strain evidence="12 13">ATCC 700990</strain>
    </source>
</reference>
<dbReference type="InterPro" id="IPR049730">
    <property type="entry name" value="SNF2/RAD54-like_C"/>
</dbReference>
<dbReference type="InterPro" id="IPR027417">
    <property type="entry name" value="P-loop_NTPase"/>
</dbReference>
<dbReference type="Gene3D" id="2.30.30.930">
    <property type="match status" value="1"/>
</dbReference>
<dbReference type="Pfam" id="PF18339">
    <property type="entry name" value="Tudor_1_RapA"/>
    <property type="match status" value="1"/>
</dbReference>
<evidence type="ECO:0000256" key="3">
    <source>
        <dbReference type="ARBA" id="ARBA00022806"/>
    </source>
</evidence>
<dbReference type="SMART" id="SM00487">
    <property type="entry name" value="DEXDc"/>
    <property type="match status" value="1"/>
</dbReference>
<dbReference type="Gene3D" id="3.30.360.80">
    <property type="match status" value="1"/>
</dbReference>
<dbReference type="OrthoDB" id="9814088at2"/>
<dbReference type="PROSITE" id="PS51192">
    <property type="entry name" value="HELICASE_ATP_BIND_1"/>
    <property type="match status" value="1"/>
</dbReference>
<dbReference type="AlphaFoldDB" id="A0A0W0SMT4"/>
<dbReference type="RefSeq" id="WP_058497042.1">
    <property type="nucleotide sequence ID" value="NZ_CAAAIU010000004.1"/>
</dbReference>
<gene>
    <name evidence="12" type="primary">hepA</name>
    <name evidence="9" type="synonym">rapA</name>
    <name evidence="12" type="ORF">Ldro_2768</name>
</gene>
<dbReference type="Gene3D" id="3.40.50.300">
    <property type="entry name" value="P-loop containing nucleotide triphosphate hydrolases"/>
    <property type="match status" value="1"/>
</dbReference>
<dbReference type="NCBIfam" id="NF003426">
    <property type="entry name" value="PRK04914.1"/>
    <property type="match status" value="1"/>
</dbReference>
<sequence>MTFVIGQRWISNAESQLGLGIITSVNGRHICLSFPAAAEERIYAAVNAPLSRIIYREGDIIFTHDQQQIKVTKVTEDQGIIVYSGIDEAENEIEIDEIDLDCFIKLTTPEQRLFSGQFDKLSSFKLRVDTLAHLSRLQQSKARGLLGSRTNHLPHQVYIAHEVAQRYAPRVLLADEVGLGKTIEAGMILHYQQQIGRATRVLIVVPNTLIHQWLVEMMRRFNLTFAILDQSRYERQDDDDSLIEEDFDLITETVKDNLFETEQLVLCSLNFLMENEQAQQHAIDANWDLLIVDEAHHLHWSEKAVSPEYKLVEQLAEHSKGLLLLTATPEQVGIQSHFARLRLLDPARFYDFNEFKKEETNYQALNKLVQQLLCYQEANQTDQISSELETEVKKYLGERGSSSIDTIINQLVDQHGTGRVLFRNTRTAIHGFPKRKLHAYALPKPAIYSTGTELESNLYPETTVAQIEWLKNDPRVVWLIDKLTELRPQKLLIICAKVETAIALENHLKLYAGIRSASFHEGLSIIERDRAAAYFSEQEQGAQTLICSEIGSEGRNFQFSHHLVLFDLPLNPDLLEQRIGRLDRIGQRHDIEIHAPYLLGTAQEKLFRWYHEGINLFEKSCSVGFSIFEEFENRLLPDLIKADGEETINQLIVDTKTRTKQITEALQEGRDRLLELNSCKQPVAKELIADIECEETSLELENYMAGVFQEYGIEHEYHSESCEILRPTDHMKTTHFPGLKEDGVTVTYSRSKALIREEMEFLSWEHPMVSESMEMIIGTELGNATICSISLKGVIPGTLLLETFYTMNCAAPKQLQIERFLPLSPIRVLVDLTGKNLSKTLNYEQLNKLCEPLKLHMGQAIIKQVHHEVEKMLVHSCKIAEEQAPEILANAKKLMRETIKPEIQRLQALQQINPSIRKEEILFFKKQLEDCESFIDLSAINLQAIRVVVSK</sequence>
<dbReference type="InterPro" id="IPR040765">
    <property type="entry name" value="Tudor_1_RapA"/>
</dbReference>
<dbReference type="SUPFAM" id="SSF52540">
    <property type="entry name" value="P-loop containing nucleoside triphosphate hydrolases"/>
    <property type="match status" value="2"/>
</dbReference>
<dbReference type="STRING" id="1212489.Ldro_2768"/>
<dbReference type="Pfam" id="PF00271">
    <property type="entry name" value="Helicase_C"/>
    <property type="match status" value="1"/>
</dbReference>
<dbReference type="Gene3D" id="3.40.50.10810">
    <property type="entry name" value="Tandem AAA-ATPase domain"/>
    <property type="match status" value="1"/>
</dbReference>
<feature type="binding site" evidence="9">
    <location>
        <begin position="175"/>
        <end position="182"/>
    </location>
    <ligand>
        <name>ATP</name>
        <dbReference type="ChEBI" id="CHEBI:30616"/>
    </ligand>
</feature>
<keyword evidence="5 9" id="KW-0805">Transcription regulation</keyword>
<dbReference type="Gene3D" id="6.10.140.1500">
    <property type="match status" value="1"/>
</dbReference>
<dbReference type="InterPro" id="IPR001650">
    <property type="entry name" value="Helicase_C-like"/>
</dbReference>
<dbReference type="InterPro" id="IPR000330">
    <property type="entry name" value="SNF2_N"/>
</dbReference>
<comment type="subunit">
    <text evidence="9">Interacts with the RNAP. Has a higher affinity for the core RNAP than for the holoenzyme. Its ATPase activity is stimulated by binding to RNAP.</text>
</comment>
<dbReference type="GO" id="GO:0006355">
    <property type="term" value="P:regulation of DNA-templated transcription"/>
    <property type="evidence" value="ECO:0007669"/>
    <property type="project" value="UniProtKB-UniRule"/>
</dbReference>
<dbReference type="GO" id="GO:0004386">
    <property type="term" value="F:helicase activity"/>
    <property type="evidence" value="ECO:0007669"/>
    <property type="project" value="UniProtKB-UniRule"/>
</dbReference>
<protein>
    <recommendedName>
        <fullName evidence="9">RNA polymerase-associated protein RapA</fullName>
        <ecNumber evidence="9">3.6.4.-</ecNumber>
    </recommendedName>
    <alternativeName>
        <fullName evidence="9">ATP-dependent helicase HepA</fullName>
    </alternativeName>
</protein>
<keyword evidence="13" id="KW-1185">Reference proteome</keyword>
<dbReference type="PANTHER" id="PTHR45766:SF6">
    <property type="entry name" value="SWI_SNF-RELATED MATRIX-ASSOCIATED ACTIN-DEPENDENT REGULATOR OF CHROMATIN SUBFAMILY A-LIKE PROTEIN 1"/>
    <property type="match status" value="1"/>
</dbReference>
<keyword evidence="2 9" id="KW-0378">Hydrolase</keyword>
<evidence type="ECO:0000259" key="11">
    <source>
        <dbReference type="PROSITE" id="PS51194"/>
    </source>
</evidence>
<keyword evidence="3 9" id="KW-0347">Helicase</keyword>
<proteinExistence type="inferred from homology"/>
<dbReference type="Gene3D" id="6.10.140.2230">
    <property type="match status" value="1"/>
</dbReference>
<keyword evidence="8 9" id="KW-0804">Transcription</keyword>
<feature type="short sequence motif" description="DEAH box" evidence="9">
    <location>
        <begin position="293"/>
        <end position="296"/>
    </location>
</feature>
<dbReference type="HAMAP" id="MF_01821">
    <property type="entry name" value="Helicase_RapA"/>
    <property type="match status" value="1"/>
</dbReference>
<dbReference type="GO" id="GO:0005524">
    <property type="term" value="F:ATP binding"/>
    <property type="evidence" value="ECO:0007669"/>
    <property type="project" value="UniProtKB-UniRule"/>
</dbReference>
<keyword evidence="1 9" id="KW-0547">Nucleotide-binding</keyword>
<dbReference type="GO" id="GO:0016817">
    <property type="term" value="F:hydrolase activity, acting on acid anhydrides"/>
    <property type="evidence" value="ECO:0007669"/>
    <property type="project" value="InterPro"/>
</dbReference>
<evidence type="ECO:0000256" key="6">
    <source>
        <dbReference type="ARBA" id="ARBA00023125"/>
    </source>
</evidence>
<evidence type="ECO:0000256" key="9">
    <source>
        <dbReference type="HAMAP-Rule" id="MF_01821"/>
    </source>
</evidence>
<dbReference type="EMBL" id="LNXY01000031">
    <property type="protein sequence ID" value="KTC84604.1"/>
    <property type="molecule type" value="Genomic_DNA"/>
</dbReference>